<evidence type="ECO:0008006" key="3">
    <source>
        <dbReference type="Google" id="ProtNLM"/>
    </source>
</evidence>
<evidence type="ECO:0000313" key="1">
    <source>
        <dbReference type="EMBL" id="UVI28978.1"/>
    </source>
</evidence>
<protein>
    <recommendedName>
        <fullName evidence="3">Sporulation lipoprotein YhcN/YlaJ (Spore_YhcN_YlaJ)</fullName>
    </recommendedName>
</protein>
<dbReference type="RefSeq" id="WP_258385065.1">
    <property type="nucleotide sequence ID" value="NZ_CP091430.1"/>
</dbReference>
<dbReference type="PROSITE" id="PS51257">
    <property type="entry name" value="PROKAR_LIPOPROTEIN"/>
    <property type="match status" value="1"/>
</dbReference>
<gene>
    <name evidence="1" type="ORF">L1F29_26590</name>
</gene>
<dbReference type="Proteomes" id="UP001057877">
    <property type="component" value="Chromosome"/>
</dbReference>
<proteinExistence type="predicted"/>
<sequence>MNKWINSKASIRLLALALIAVVGLAGCNYEQRVQNSTYDYGSKKKGDPKMLGGRMYGAMSSNPNQHDNLWIEYSTHLSTVVSNINGIAAGMVFLTDKNAYVGMTMDWTATGTRKTGGRKAKEQNNTGAKEGVYNVDTGSPYWNNQRFAGPYNSYMTVNDHNEISSELKQTIAVQIRKLAPAVQEVHISANMEFVNQLVQYAQEARMGRSLTPWVDSFNTLVKHQFAGGDYVPEPLHIQKRRGQARLENGGKTTP</sequence>
<reference evidence="1" key="1">
    <citation type="submission" date="2022-01" db="EMBL/GenBank/DDBJ databases">
        <title>Paenibacillus spongiae sp. nov., isolated from marine sponge.</title>
        <authorList>
            <person name="Li Z."/>
            <person name="Zhang M."/>
        </authorList>
    </citation>
    <scope>NUCLEOTIDE SEQUENCE</scope>
    <source>
        <strain evidence="1">PHS-Z3</strain>
    </source>
</reference>
<evidence type="ECO:0000313" key="2">
    <source>
        <dbReference type="Proteomes" id="UP001057877"/>
    </source>
</evidence>
<name>A0ABY5S9J6_9BACL</name>
<accession>A0ABY5S9J6</accession>
<organism evidence="1 2">
    <name type="scientific">Paenibacillus spongiae</name>
    <dbReference type="NCBI Taxonomy" id="2909671"/>
    <lineage>
        <taxon>Bacteria</taxon>
        <taxon>Bacillati</taxon>
        <taxon>Bacillota</taxon>
        <taxon>Bacilli</taxon>
        <taxon>Bacillales</taxon>
        <taxon>Paenibacillaceae</taxon>
        <taxon>Paenibacillus</taxon>
    </lineage>
</organism>
<keyword evidence="2" id="KW-1185">Reference proteome</keyword>
<dbReference type="EMBL" id="CP091430">
    <property type="protein sequence ID" value="UVI28978.1"/>
    <property type="molecule type" value="Genomic_DNA"/>
</dbReference>